<keyword evidence="1" id="KW-1133">Transmembrane helix</keyword>
<keyword evidence="1" id="KW-0472">Membrane</keyword>
<gene>
    <name evidence="2" type="ORF">GSF08_01650</name>
</gene>
<proteinExistence type="predicted"/>
<feature type="transmembrane region" description="Helical" evidence="1">
    <location>
        <begin position="162"/>
        <end position="184"/>
    </location>
</feature>
<comment type="caution">
    <text evidence="2">The sequence shown here is derived from an EMBL/GenBank/DDBJ whole genome shotgun (WGS) entry which is preliminary data.</text>
</comment>
<accession>A0A6N8U307</accession>
<keyword evidence="3" id="KW-1185">Reference proteome</keyword>
<organism evidence="2 3">
    <name type="scientific">Copranaerobaculum intestinale</name>
    <dbReference type="NCBI Taxonomy" id="2692629"/>
    <lineage>
        <taxon>Bacteria</taxon>
        <taxon>Bacillati</taxon>
        <taxon>Bacillota</taxon>
        <taxon>Erysipelotrichia</taxon>
        <taxon>Erysipelotrichales</taxon>
        <taxon>Erysipelotrichaceae</taxon>
        <taxon>Copranaerobaculum</taxon>
    </lineage>
</organism>
<evidence type="ECO:0000313" key="2">
    <source>
        <dbReference type="EMBL" id="MXQ72648.1"/>
    </source>
</evidence>
<evidence type="ECO:0000256" key="1">
    <source>
        <dbReference type="SAM" id="Phobius"/>
    </source>
</evidence>
<reference evidence="2 3" key="1">
    <citation type="submission" date="2019-12" db="EMBL/GenBank/DDBJ databases">
        <authorList>
            <person name="Yang R."/>
        </authorList>
    </citation>
    <scope>NUCLEOTIDE SEQUENCE [LARGE SCALE GENOMIC DNA]</scope>
    <source>
        <strain evidence="2 3">DONG20-135</strain>
    </source>
</reference>
<evidence type="ECO:0000313" key="3">
    <source>
        <dbReference type="Proteomes" id="UP000434036"/>
    </source>
</evidence>
<dbReference type="AlphaFoldDB" id="A0A6N8U307"/>
<dbReference type="Proteomes" id="UP000434036">
    <property type="component" value="Unassembled WGS sequence"/>
</dbReference>
<name>A0A6N8U307_9FIRM</name>
<dbReference type="InterPro" id="IPR046555">
    <property type="entry name" value="DUF6709"/>
</dbReference>
<sequence length="376" mass="44867">MTELILIGLIMILYVIGSSWGTKIINYQSGPAALDEIYPQLLKDKPKDSFDIHDPHNQYLEIQANDQSMIPLRQIQKSKYMYYLYHSGHKQPILIGFDKKLDAELMMKLQNHQSIVLRGGFDELDKREQIIADDMSEEAYTKLIFRNGYIGNSKKIEITVSIYSTILLIILIIIVILLEVSGIYQHKIKKQLQALREDQRQAIDEDFRERLRKNRLGFGDQFLYVSKNWQYEIYPFEDITLLHYHVYRYGDFNRYSLVAWDTSKHHVTLSNTLTKEKLHRYIQLIYERNPEITVENTTARKNMQLYYFDNLVQEMRDRQEISKQLSEAKQDESLIRTHYHRRTPIKRRIIEGPIYRKRKSSHVIHIRKTPILRSER</sequence>
<dbReference type="Pfam" id="PF20456">
    <property type="entry name" value="DUF6709"/>
    <property type="match status" value="1"/>
</dbReference>
<reference evidence="2 3" key="2">
    <citation type="submission" date="2020-01" db="EMBL/GenBank/DDBJ databases">
        <title>Clostridiaceae sp. nov. isolated from the gut of human by culturomics.</title>
        <authorList>
            <person name="Chang Y."/>
        </authorList>
    </citation>
    <scope>NUCLEOTIDE SEQUENCE [LARGE SCALE GENOMIC DNA]</scope>
    <source>
        <strain evidence="2 3">DONG20-135</strain>
    </source>
</reference>
<keyword evidence="1" id="KW-0812">Transmembrane</keyword>
<protein>
    <submittedName>
        <fullName evidence="2">Uncharacterized protein</fullName>
    </submittedName>
</protein>
<dbReference type="EMBL" id="WUUQ01000001">
    <property type="protein sequence ID" value="MXQ72648.1"/>
    <property type="molecule type" value="Genomic_DNA"/>
</dbReference>